<dbReference type="Proteomes" id="UP000017048">
    <property type="component" value="Unassembled WGS sequence"/>
</dbReference>
<proteinExistence type="predicted"/>
<feature type="transmembrane region" description="Helical" evidence="1">
    <location>
        <begin position="118"/>
        <end position="141"/>
    </location>
</feature>
<evidence type="ECO:0008006" key="4">
    <source>
        <dbReference type="Google" id="ProtNLM"/>
    </source>
</evidence>
<comment type="caution">
    <text evidence="2">The sequence shown here is derived from an EMBL/GenBank/DDBJ whole genome shotgun (WGS) entry which is preliminary data.</text>
</comment>
<dbReference type="eggNOG" id="ENOG50337ZN">
    <property type="taxonomic scope" value="Bacteria"/>
</dbReference>
<keyword evidence="1" id="KW-1133">Transmembrane helix</keyword>
<reference evidence="2 3" key="1">
    <citation type="journal article" date="2014" name="BMC Genomics">
        <title>Genome based analysis of type-I polyketide synthase and nonribosomal peptide synthetase gene clusters in seven strains of five representative Nocardia species.</title>
        <authorList>
            <person name="Komaki H."/>
            <person name="Ichikawa N."/>
            <person name="Hosoyama A."/>
            <person name="Takahashi-Nakaguchi A."/>
            <person name="Matsuzawa T."/>
            <person name="Suzuki K."/>
            <person name="Fujita N."/>
            <person name="Gonoi T."/>
        </authorList>
    </citation>
    <scope>NUCLEOTIDE SEQUENCE [LARGE SCALE GENOMIC DNA]</scope>
    <source>
        <strain evidence="2 3">NBRC 15531</strain>
    </source>
</reference>
<keyword evidence="1" id="KW-0472">Membrane</keyword>
<protein>
    <recommendedName>
        <fullName evidence="4">DUF4397 domain-containing protein</fullName>
    </recommendedName>
</protein>
<accession>U5EEM6</accession>
<dbReference type="AlphaFoldDB" id="U5EEM6"/>
<organism evidence="2 3">
    <name type="scientific">Nocardia asteroides NBRC 15531</name>
    <dbReference type="NCBI Taxonomy" id="1110697"/>
    <lineage>
        <taxon>Bacteria</taxon>
        <taxon>Bacillati</taxon>
        <taxon>Actinomycetota</taxon>
        <taxon>Actinomycetes</taxon>
        <taxon>Mycobacteriales</taxon>
        <taxon>Nocardiaceae</taxon>
        <taxon>Nocardia</taxon>
    </lineage>
</organism>
<name>U5EEM6_NOCAS</name>
<evidence type="ECO:0000256" key="1">
    <source>
        <dbReference type="SAM" id="Phobius"/>
    </source>
</evidence>
<keyword evidence="3" id="KW-1185">Reference proteome</keyword>
<feature type="transmembrane region" description="Helical" evidence="1">
    <location>
        <begin position="20"/>
        <end position="37"/>
    </location>
</feature>
<keyword evidence="1" id="KW-0812">Transmembrane</keyword>
<evidence type="ECO:0000313" key="3">
    <source>
        <dbReference type="Proteomes" id="UP000017048"/>
    </source>
</evidence>
<evidence type="ECO:0000313" key="2">
    <source>
        <dbReference type="EMBL" id="GAD84856.1"/>
    </source>
</evidence>
<dbReference type="EMBL" id="BAFO02000025">
    <property type="protein sequence ID" value="GAD84856.1"/>
    <property type="molecule type" value="Genomic_DNA"/>
</dbReference>
<sequence>MPQGGAGPQGAAPGVPNPPGLVVDASYLWTAFMLALVKPKIFVNGQRVPDTRWGRNHVPVGPGQYHVRVVTPWLFDMGPAQTVVPVGAGPGSTVYYRSPAVFFLNGAIGDGPQKTPGLVLALLPGAVALVLFLLTFLAILFG</sequence>
<gene>
    <name evidence="2" type="ORF">NCAST_25_02790</name>
</gene>